<feature type="region of interest" description="Disordered" evidence="1">
    <location>
        <begin position="26"/>
        <end position="63"/>
    </location>
</feature>
<feature type="chain" id="PRO_5020327966" description="Gram-positive cocci surface proteins LPxTG domain-containing protein" evidence="3">
    <location>
        <begin position="26"/>
        <end position="235"/>
    </location>
</feature>
<evidence type="ECO:0008006" key="6">
    <source>
        <dbReference type="Google" id="ProtNLM"/>
    </source>
</evidence>
<dbReference type="Proteomes" id="UP000295302">
    <property type="component" value="Unassembled WGS sequence"/>
</dbReference>
<name>A0A4R4XNA2_9ACTN</name>
<keyword evidence="2" id="KW-0812">Transmembrane</keyword>
<keyword evidence="3" id="KW-0732">Signal</keyword>
<feature type="transmembrane region" description="Helical" evidence="2">
    <location>
        <begin position="210"/>
        <end position="229"/>
    </location>
</feature>
<accession>A0A4R4XNA2</accession>
<dbReference type="RefSeq" id="WP_132622554.1">
    <property type="nucleotide sequence ID" value="NZ_SMKQ01000276.1"/>
</dbReference>
<gene>
    <name evidence="4" type="ORF">E1286_43165</name>
</gene>
<feature type="region of interest" description="Disordered" evidence="1">
    <location>
        <begin position="170"/>
        <end position="205"/>
    </location>
</feature>
<reference evidence="4 5" key="1">
    <citation type="submission" date="2019-03" db="EMBL/GenBank/DDBJ databases">
        <title>Draft genome sequences of novel Actinobacteria.</title>
        <authorList>
            <person name="Sahin N."/>
            <person name="Ay H."/>
            <person name="Saygin H."/>
        </authorList>
    </citation>
    <scope>NUCLEOTIDE SEQUENCE [LARGE SCALE GENOMIC DNA]</scope>
    <source>
        <strain evidence="4 5">CH32</strain>
    </source>
</reference>
<feature type="signal peptide" evidence="3">
    <location>
        <begin position="1"/>
        <end position="25"/>
    </location>
</feature>
<evidence type="ECO:0000313" key="5">
    <source>
        <dbReference type="Proteomes" id="UP000295302"/>
    </source>
</evidence>
<evidence type="ECO:0000256" key="3">
    <source>
        <dbReference type="SAM" id="SignalP"/>
    </source>
</evidence>
<dbReference type="PROSITE" id="PS51257">
    <property type="entry name" value="PROKAR_LIPOPROTEIN"/>
    <property type="match status" value="1"/>
</dbReference>
<evidence type="ECO:0000313" key="4">
    <source>
        <dbReference type="EMBL" id="TDD32768.1"/>
    </source>
</evidence>
<dbReference type="OrthoDB" id="3539239at2"/>
<proteinExistence type="predicted"/>
<evidence type="ECO:0000256" key="2">
    <source>
        <dbReference type="SAM" id="Phobius"/>
    </source>
</evidence>
<sequence length="235" mass="23328">MLRVRRVAYAGAIVMVGLTGCTASAETDPTATPTPTASGTAAPTATATATTTGSPSPTTTRPTISVQLNPDRVNAGETTGVWILANCPVPTGGPAHTGTATSRAFISGVTLNPVPAASVTPTATSSPAAASPWVRGEAQVSGTIRRGSYRVDVKCDGTNDMGRATLRVVAPPADESEDDDVPTGLPSRAPRAGGGGTYAQEAADESSIPLGPAGVLIGLALAAGVGIAIKRRSKA</sequence>
<evidence type="ECO:0000256" key="1">
    <source>
        <dbReference type="SAM" id="MobiDB-lite"/>
    </source>
</evidence>
<keyword evidence="2" id="KW-1133">Transmembrane helix</keyword>
<organism evidence="4 5">
    <name type="scientific">Nonomuraea terrae</name>
    <dbReference type="NCBI Taxonomy" id="2530383"/>
    <lineage>
        <taxon>Bacteria</taxon>
        <taxon>Bacillati</taxon>
        <taxon>Actinomycetota</taxon>
        <taxon>Actinomycetes</taxon>
        <taxon>Streptosporangiales</taxon>
        <taxon>Streptosporangiaceae</taxon>
        <taxon>Nonomuraea</taxon>
    </lineage>
</organism>
<protein>
    <recommendedName>
        <fullName evidence="6">Gram-positive cocci surface proteins LPxTG domain-containing protein</fullName>
    </recommendedName>
</protein>
<dbReference type="AlphaFoldDB" id="A0A4R4XNA2"/>
<dbReference type="EMBL" id="SMKQ01000276">
    <property type="protein sequence ID" value="TDD32768.1"/>
    <property type="molecule type" value="Genomic_DNA"/>
</dbReference>
<keyword evidence="2" id="KW-0472">Membrane</keyword>
<keyword evidence="5" id="KW-1185">Reference proteome</keyword>
<comment type="caution">
    <text evidence="4">The sequence shown here is derived from an EMBL/GenBank/DDBJ whole genome shotgun (WGS) entry which is preliminary data.</text>
</comment>